<gene>
    <name evidence="1" type="ORF">WKI68_21490</name>
</gene>
<proteinExistence type="predicted"/>
<dbReference type="Proteomes" id="UP001382904">
    <property type="component" value="Unassembled WGS sequence"/>
</dbReference>
<dbReference type="EMBL" id="JBBKAM010000002">
    <property type="protein sequence ID" value="MEJ8643266.1"/>
    <property type="molecule type" value="Genomic_DNA"/>
</dbReference>
<keyword evidence="2" id="KW-1185">Reference proteome</keyword>
<accession>A0ABU8U6V0</accession>
<protein>
    <submittedName>
        <fullName evidence="1">Uncharacterized protein</fullName>
    </submittedName>
</protein>
<reference evidence="1 2" key="1">
    <citation type="submission" date="2024-03" db="EMBL/GenBank/DDBJ databases">
        <title>Novel Streptomyces species of biotechnological and ecological value are a feature of Machair soil.</title>
        <authorList>
            <person name="Prole J.R."/>
            <person name="Goodfellow M."/>
            <person name="Allenby N."/>
            <person name="Ward A.C."/>
        </authorList>
    </citation>
    <scope>NUCLEOTIDE SEQUENCE [LARGE SCALE GENOMIC DNA]</scope>
    <source>
        <strain evidence="1 2">MS1.HAVA.3</strain>
    </source>
</reference>
<organism evidence="1 2">
    <name type="scientific">Streptomyces caledonius</name>
    <dbReference type="NCBI Taxonomy" id="3134107"/>
    <lineage>
        <taxon>Bacteria</taxon>
        <taxon>Bacillati</taxon>
        <taxon>Actinomycetota</taxon>
        <taxon>Actinomycetes</taxon>
        <taxon>Kitasatosporales</taxon>
        <taxon>Streptomycetaceae</taxon>
        <taxon>Streptomyces</taxon>
    </lineage>
</organism>
<evidence type="ECO:0000313" key="2">
    <source>
        <dbReference type="Proteomes" id="UP001382904"/>
    </source>
</evidence>
<evidence type="ECO:0000313" key="1">
    <source>
        <dbReference type="EMBL" id="MEJ8643266.1"/>
    </source>
</evidence>
<name>A0ABU8U6V0_9ACTN</name>
<sequence>MARWGLLAEQHVGTGEGRQWSISVLGHVDGTREEAVAALRVQAEQYKPQHPYRPKRRVLYQDGDTFLLVLDGTWQVFHCRFTVAEQLFDSAA</sequence>
<comment type="caution">
    <text evidence="1">The sequence shown here is derived from an EMBL/GenBank/DDBJ whole genome shotgun (WGS) entry which is preliminary data.</text>
</comment>